<protein>
    <submittedName>
        <fullName evidence="2">Uncharacterized protein</fullName>
    </submittedName>
</protein>
<evidence type="ECO:0000313" key="2">
    <source>
        <dbReference type="EMBL" id="ANP35481.1"/>
    </source>
</evidence>
<keyword evidence="3" id="KW-1185">Reference proteome</keyword>
<reference evidence="2 3" key="1">
    <citation type="submission" date="2016-04" db="EMBL/GenBank/DDBJ databases">
        <authorList>
            <person name="Evans L.H."/>
            <person name="Alamgir A."/>
            <person name="Owens N."/>
            <person name="Weber N.D."/>
            <person name="Virtaneva K."/>
            <person name="Barbian K."/>
            <person name="Babar A."/>
            <person name="Rosenke K."/>
        </authorList>
    </citation>
    <scope>NUCLEOTIDE SEQUENCE [LARGE SCALE GENOMIC DNA]</scope>
    <source>
        <strain evidence="2 3">JL2886</strain>
    </source>
</reference>
<dbReference type="EMBL" id="CP015124">
    <property type="protein sequence ID" value="ANP35481.1"/>
    <property type="molecule type" value="Genomic_DNA"/>
</dbReference>
<feature type="region of interest" description="Disordered" evidence="1">
    <location>
        <begin position="1"/>
        <end position="42"/>
    </location>
</feature>
<proteinExistence type="predicted"/>
<dbReference type="Proteomes" id="UP000092565">
    <property type="component" value="Chromosome"/>
</dbReference>
<evidence type="ECO:0000313" key="3">
    <source>
        <dbReference type="Proteomes" id="UP000092565"/>
    </source>
</evidence>
<name>A0A1B0ZMZ7_9RHOB</name>
<dbReference type="AlphaFoldDB" id="A0A1B0ZMZ7"/>
<gene>
    <name evidence="2" type="ORF">JL2886_00550</name>
</gene>
<organism evidence="2 3">
    <name type="scientific">Phaeobacter gallaeciensis</name>
    <dbReference type="NCBI Taxonomy" id="60890"/>
    <lineage>
        <taxon>Bacteria</taxon>
        <taxon>Pseudomonadati</taxon>
        <taxon>Pseudomonadota</taxon>
        <taxon>Alphaproteobacteria</taxon>
        <taxon>Rhodobacterales</taxon>
        <taxon>Roseobacteraceae</taxon>
        <taxon>Phaeobacter</taxon>
    </lineage>
</organism>
<evidence type="ECO:0000256" key="1">
    <source>
        <dbReference type="SAM" id="MobiDB-lite"/>
    </source>
</evidence>
<sequence>MLQLAATSIPHKKSPRFSRSEAHGSDYGQPLPAHALGSYNDD</sequence>
<accession>A0A1B0ZMZ7</accession>